<dbReference type="GO" id="GO:0030686">
    <property type="term" value="C:90S preribosome"/>
    <property type="evidence" value="ECO:0007669"/>
    <property type="project" value="TreeGrafter"/>
</dbReference>
<dbReference type="Proteomes" id="UP001054857">
    <property type="component" value="Unassembled WGS sequence"/>
</dbReference>
<feature type="region of interest" description="Disordered" evidence="1">
    <location>
        <begin position="608"/>
        <end position="678"/>
    </location>
</feature>
<dbReference type="InterPro" id="IPR011430">
    <property type="entry name" value="UTP20_N"/>
</dbReference>
<feature type="compositionally biased region" description="Low complexity" evidence="1">
    <location>
        <begin position="612"/>
        <end position="638"/>
    </location>
</feature>
<dbReference type="Pfam" id="PF07539">
    <property type="entry name" value="UTP20_N"/>
    <property type="match status" value="1"/>
</dbReference>
<feature type="region of interest" description="Disordered" evidence="1">
    <location>
        <begin position="835"/>
        <end position="866"/>
    </location>
</feature>
<organism evidence="4 5">
    <name type="scientific">Astrephomene gubernaculifera</name>
    <dbReference type="NCBI Taxonomy" id="47775"/>
    <lineage>
        <taxon>Eukaryota</taxon>
        <taxon>Viridiplantae</taxon>
        <taxon>Chlorophyta</taxon>
        <taxon>core chlorophytes</taxon>
        <taxon>Chlorophyceae</taxon>
        <taxon>CS clade</taxon>
        <taxon>Chlamydomonadales</taxon>
        <taxon>Astrephomenaceae</taxon>
        <taxon>Astrephomene</taxon>
    </lineage>
</organism>
<dbReference type="InterPro" id="IPR046523">
    <property type="entry name" value="UTP20_dom"/>
</dbReference>
<dbReference type="InterPro" id="IPR016024">
    <property type="entry name" value="ARM-type_fold"/>
</dbReference>
<feature type="non-terminal residue" evidence="4">
    <location>
        <position position="1006"/>
    </location>
</feature>
<gene>
    <name evidence="4" type="ORF">Agub_g15134</name>
</gene>
<dbReference type="SUPFAM" id="SSF48371">
    <property type="entry name" value="ARM repeat"/>
    <property type="match status" value="1"/>
</dbReference>
<reference evidence="4 5" key="1">
    <citation type="journal article" date="2021" name="Sci. Rep.">
        <title>Genome sequencing of the multicellular alga Astrephomene provides insights into convergent evolution of germ-soma differentiation.</title>
        <authorList>
            <person name="Yamashita S."/>
            <person name="Yamamoto K."/>
            <person name="Matsuzaki R."/>
            <person name="Suzuki S."/>
            <person name="Yamaguchi H."/>
            <person name="Hirooka S."/>
            <person name="Minakuchi Y."/>
            <person name="Miyagishima S."/>
            <person name="Kawachi M."/>
            <person name="Toyoda A."/>
            <person name="Nozaki H."/>
        </authorList>
    </citation>
    <scope>NUCLEOTIDE SEQUENCE [LARGE SCALE GENOMIC DNA]</scope>
    <source>
        <strain evidence="4 5">NIES-4017</strain>
    </source>
</reference>
<dbReference type="Gene3D" id="1.25.10.10">
    <property type="entry name" value="Leucine-rich Repeat Variant"/>
    <property type="match status" value="1"/>
</dbReference>
<dbReference type="InterPro" id="IPR011989">
    <property type="entry name" value="ARM-like"/>
</dbReference>
<evidence type="ECO:0000313" key="4">
    <source>
        <dbReference type="EMBL" id="GFR52618.1"/>
    </source>
</evidence>
<feature type="compositionally biased region" description="Low complexity" evidence="1">
    <location>
        <begin position="449"/>
        <end position="488"/>
    </location>
</feature>
<protein>
    <submittedName>
        <fullName evidence="4">Uncharacterized protein</fullName>
    </submittedName>
</protein>
<proteinExistence type="predicted"/>
<accession>A0AAD3E386</accession>
<evidence type="ECO:0000313" key="5">
    <source>
        <dbReference type="Proteomes" id="UP001054857"/>
    </source>
</evidence>
<evidence type="ECO:0000259" key="2">
    <source>
        <dbReference type="Pfam" id="PF07539"/>
    </source>
</evidence>
<comment type="caution">
    <text evidence="4">The sequence shown here is derived from an EMBL/GenBank/DDBJ whole genome shotgun (WGS) entry which is preliminary data.</text>
</comment>
<dbReference type="InterPro" id="IPR052575">
    <property type="entry name" value="SSU_processome_comp_20"/>
</dbReference>
<feature type="region of interest" description="Disordered" evidence="1">
    <location>
        <begin position="446"/>
        <end position="493"/>
    </location>
</feature>
<evidence type="ECO:0000256" key="1">
    <source>
        <dbReference type="SAM" id="MobiDB-lite"/>
    </source>
</evidence>
<feature type="compositionally biased region" description="Acidic residues" evidence="1">
    <location>
        <begin position="661"/>
        <end position="676"/>
    </location>
</feature>
<dbReference type="Pfam" id="PF20416">
    <property type="entry name" value="UTP20"/>
    <property type="match status" value="1"/>
</dbReference>
<feature type="domain" description="U3 small nucleolar RNA-associated protein 20" evidence="3">
    <location>
        <begin position="711"/>
        <end position="980"/>
    </location>
</feature>
<sequence length="1006" mass="104616">LSLARPAGSAAAAAAAAAAARAEGAGAGPARMEVAGEEEEDGMSSGQPRAEWQARGLGSSLMRGTVAMLQSGRCTEVVRSTVLDVLDGVLGCGEGLLRRVLLPWLGEVLRALHAVIAEAWQQGGAGAGRGGRGFRRRAPSSTAHRELAILERLGGQVGDAALAAQLADSLVALLGQAGSRAVKHRSSGGRSSSSAGRLDEGGIARALGALAALWGRLQPGELAEQAVERHCEAMSMWAIRLTGREPRAQLAAAYSSVARLLPRMAPTAALLADLTAWSPASLDELDYDKRMAAYGSLTAAAWGGMDRLQALPLLLTGLYDLRNAADLALRQAAAAALANFVDALAEAEAQAAAADGGSKEDPPNSLLRLTGRVLYPQLKTQLGCPALAVRQEHLTLLRALAVRLPGRFPDLAVLLSEEAETDFFNNIAHLQSHRRTRALNKLTKLIKSQGQQGQQQPAQATTPTTTTPTTTTTTTTPTTTTTTTTTTPASPPLGRCLMDVIVPLLQQFIEEGAGGGRADVGRAHEKKQTDLDREANVTDAAITTLGAVAGVLPWPQYEQLLNQMMRLMRARPAKPHIRAVCAVLDNFHFALPETDEEAAAAAGAAGAGGEKAGSAAAGGVQQQPRSQAVAAASATAAGQEGGDDKSQKATGEGEAGADGGGSEDGEEGGGGEEEEAAAVAPYDAAAVQRSLLRRILPALHEQLVERKRGDDEEAASVRAPVALALVKLLKLLPPAAERAELPRALQGVANLLRSRIQRVRDDSRAVLVSMMAELGPRYLPYACHVLRASLPDRGFTAHVIGFTLHAVLEAVVKVAHGESAAAAAAAAVAEPAEGAAAPSGYDIEKDEDEEGGGGGGERVQEEEAEGPVGVLDESLELCLPLVEADLFGEVSEAKEVSAFASQHKEAKRCRANEAFQLLASGITFSSHMRPLLTVVTDRLHLAGHPTTRAKLTQLLQFAARGVRANPTAGPKQIMTFVVGVMEGCLTREEAARERAKAAVGPAGSTG</sequence>
<dbReference type="EMBL" id="BMAR01000068">
    <property type="protein sequence ID" value="GFR52618.1"/>
    <property type="molecule type" value="Genomic_DNA"/>
</dbReference>
<dbReference type="PANTHER" id="PTHR17695:SF11">
    <property type="entry name" value="SMALL SUBUNIT PROCESSOME COMPONENT 20 HOMOLOG"/>
    <property type="match status" value="1"/>
</dbReference>
<feature type="domain" description="U3 small nucleolar RNA-associated protein 20 N-terminal" evidence="2">
    <location>
        <begin position="61"/>
        <end position="381"/>
    </location>
</feature>
<name>A0AAD3E386_9CHLO</name>
<evidence type="ECO:0000259" key="3">
    <source>
        <dbReference type="Pfam" id="PF20416"/>
    </source>
</evidence>
<feature type="non-terminal residue" evidence="4">
    <location>
        <position position="1"/>
    </location>
</feature>
<dbReference type="PANTHER" id="PTHR17695">
    <property type="entry name" value="SMALL SUBUNIT PROCESSOME COMPONENT 20 HOMOLOG"/>
    <property type="match status" value="1"/>
</dbReference>
<feature type="region of interest" description="Disordered" evidence="1">
    <location>
        <begin position="29"/>
        <end position="51"/>
    </location>
</feature>
<dbReference type="GO" id="GO:0032040">
    <property type="term" value="C:small-subunit processome"/>
    <property type="evidence" value="ECO:0007669"/>
    <property type="project" value="TreeGrafter"/>
</dbReference>
<keyword evidence="5" id="KW-1185">Reference proteome</keyword>
<dbReference type="AlphaFoldDB" id="A0AAD3E386"/>